<evidence type="ECO:0000313" key="3">
    <source>
        <dbReference type="EMBL" id="CUS06752.1"/>
    </source>
</evidence>
<protein>
    <submittedName>
        <fullName evidence="3">Uncharacterized protein</fullName>
    </submittedName>
</protein>
<keyword evidence="4" id="KW-1185">Reference proteome</keyword>
<proteinExistence type="predicted"/>
<evidence type="ECO:0000256" key="2">
    <source>
        <dbReference type="ARBA" id="ARBA00022737"/>
    </source>
</evidence>
<keyword evidence="1" id="KW-0853">WD repeat</keyword>
<evidence type="ECO:0000256" key="1">
    <source>
        <dbReference type="ARBA" id="ARBA00022574"/>
    </source>
</evidence>
<evidence type="ECO:0000313" key="4">
    <source>
        <dbReference type="Proteomes" id="UP001412239"/>
    </source>
</evidence>
<dbReference type="EMBL" id="LN891382">
    <property type="protein sequence ID" value="CUS06752.1"/>
    <property type="molecule type" value="Genomic_DNA"/>
</dbReference>
<name>A0A292PHH9_9PEZI</name>
<dbReference type="PANTHER" id="PTHR11227">
    <property type="entry name" value="WD-REPEAT PROTEIN INTERACTING WITH PHOSPHOINOSIDES WIPI -RELATED"/>
    <property type="match status" value="1"/>
</dbReference>
<dbReference type="Proteomes" id="UP001412239">
    <property type="component" value="Unassembled WGS sequence"/>
</dbReference>
<accession>A0A292PHH9</accession>
<sequence length="329" mass="34819">MKLLHTIETIPNPTAICALSSSLKKCYIAYPRPTNSSASSFSPHSHTPPGVNAPPTASGDVILFGAIKLEAADVIEVHKALLVILSLNSEGSLLATSSDKGTIIRAFFYSRFPETLGSFRRGRYPSRIFTISSKLISTVLCGSSATETVHTLRRDGLNPQESLSRSFRATDLDAGGPLTGSLTSPPNQAGAAGGGFDHYVVSKRRSGSGMFGSIVGRSSQKIGRTIAGAAGGYLPHDVTEMLESARDFAFAKLPNAGLKSVVALSSTSPHTIVVTNDGCFIAHDADVERGGECMLTKQYSLTLIWLTTSRAGICLLDSSKKMGQSLMYD</sequence>
<gene>
    <name evidence="3" type="ORF">GSTUAT00009169001</name>
</gene>
<dbReference type="InterPro" id="IPR048720">
    <property type="entry name" value="PROPPIN"/>
</dbReference>
<dbReference type="AlphaFoldDB" id="A0A292PHH9"/>
<feature type="non-terminal residue" evidence="3">
    <location>
        <position position="329"/>
    </location>
</feature>
<organism evidence="3 4">
    <name type="scientific">Tuber aestivum</name>
    <name type="common">summer truffle</name>
    <dbReference type="NCBI Taxonomy" id="59557"/>
    <lineage>
        <taxon>Eukaryota</taxon>
        <taxon>Fungi</taxon>
        <taxon>Dikarya</taxon>
        <taxon>Ascomycota</taxon>
        <taxon>Pezizomycotina</taxon>
        <taxon>Pezizomycetes</taxon>
        <taxon>Pezizales</taxon>
        <taxon>Tuberaceae</taxon>
        <taxon>Tuber</taxon>
    </lineage>
</organism>
<reference evidence="3" key="1">
    <citation type="submission" date="2015-10" db="EMBL/GenBank/DDBJ databases">
        <authorList>
            <person name="Regsiter A."/>
            <person name="william w."/>
        </authorList>
    </citation>
    <scope>NUCLEOTIDE SEQUENCE</scope>
    <source>
        <strain evidence="3">Montdore</strain>
    </source>
</reference>
<keyword evidence="2" id="KW-0677">Repeat</keyword>
<dbReference type="Pfam" id="PF21032">
    <property type="entry name" value="PROPPIN"/>
    <property type="match status" value="1"/>
</dbReference>